<dbReference type="InterPro" id="IPR000014">
    <property type="entry name" value="PAS"/>
</dbReference>
<dbReference type="CDD" id="cd00130">
    <property type="entry name" value="PAS"/>
    <property type="match status" value="2"/>
</dbReference>
<dbReference type="PANTHER" id="PTHR43047:SF72">
    <property type="entry name" value="OSMOSENSING HISTIDINE PROTEIN KINASE SLN1"/>
    <property type="match status" value="1"/>
</dbReference>
<dbReference type="PROSITE" id="PS50113">
    <property type="entry name" value="PAC"/>
    <property type="match status" value="2"/>
</dbReference>
<keyword evidence="5" id="KW-0418">Kinase</keyword>
<evidence type="ECO:0000256" key="6">
    <source>
        <dbReference type="SAM" id="Coils"/>
    </source>
</evidence>
<dbReference type="InterPro" id="IPR003661">
    <property type="entry name" value="HisK_dim/P_dom"/>
</dbReference>
<dbReference type="Gene3D" id="1.10.287.130">
    <property type="match status" value="1"/>
</dbReference>
<evidence type="ECO:0000259" key="8">
    <source>
        <dbReference type="PROSITE" id="PS50112"/>
    </source>
</evidence>
<feature type="domain" description="PAS" evidence="8">
    <location>
        <begin position="144"/>
        <end position="197"/>
    </location>
</feature>
<accession>A0ABS5BLA5</accession>
<dbReference type="PROSITE" id="PS50112">
    <property type="entry name" value="PAS"/>
    <property type="match status" value="2"/>
</dbReference>
<dbReference type="SUPFAM" id="SSF47384">
    <property type="entry name" value="Homodimeric domain of signal transducing histidine kinase"/>
    <property type="match status" value="1"/>
</dbReference>
<dbReference type="CDD" id="cd00082">
    <property type="entry name" value="HisKA"/>
    <property type="match status" value="1"/>
</dbReference>
<dbReference type="PRINTS" id="PR00344">
    <property type="entry name" value="BCTRLSENSOR"/>
</dbReference>
<feature type="coiled-coil region" evidence="6">
    <location>
        <begin position="262"/>
        <end position="289"/>
    </location>
</feature>
<protein>
    <recommendedName>
        <fullName evidence="2">histidine kinase</fullName>
        <ecNumber evidence="2">2.7.13.3</ecNumber>
    </recommendedName>
</protein>
<dbReference type="InterPro" id="IPR036097">
    <property type="entry name" value="HisK_dim/P_sf"/>
</dbReference>
<keyword evidence="11" id="KW-1185">Reference proteome</keyword>
<organism evidence="10 11">
    <name type="scientific">Gemmata palustris</name>
    <dbReference type="NCBI Taxonomy" id="2822762"/>
    <lineage>
        <taxon>Bacteria</taxon>
        <taxon>Pseudomonadati</taxon>
        <taxon>Planctomycetota</taxon>
        <taxon>Planctomycetia</taxon>
        <taxon>Gemmatales</taxon>
        <taxon>Gemmataceae</taxon>
        <taxon>Gemmata</taxon>
    </lineage>
</organism>
<evidence type="ECO:0000256" key="3">
    <source>
        <dbReference type="ARBA" id="ARBA00022553"/>
    </source>
</evidence>
<dbReference type="SMART" id="SM00388">
    <property type="entry name" value="HisKA"/>
    <property type="match status" value="1"/>
</dbReference>
<dbReference type="InterPro" id="IPR003594">
    <property type="entry name" value="HATPase_dom"/>
</dbReference>
<keyword evidence="4" id="KW-0808">Transferase</keyword>
<evidence type="ECO:0000256" key="4">
    <source>
        <dbReference type="ARBA" id="ARBA00022679"/>
    </source>
</evidence>
<feature type="domain" description="PAC" evidence="9">
    <location>
        <begin position="100"/>
        <end position="150"/>
    </location>
</feature>
<comment type="catalytic activity">
    <reaction evidence="1">
        <text>ATP + protein L-histidine = ADP + protein N-phospho-L-histidine.</text>
        <dbReference type="EC" id="2.7.13.3"/>
    </reaction>
</comment>
<dbReference type="InterPro" id="IPR035965">
    <property type="entry name" value="PAS-like_dom_sf"/>
</dbReference>
<feature type="domain" description="PAC" evidence="9">
    <location>
        <begin position="221"/>
        <end position="271"/>
    </location>
</feature>
<name>A0ABS5BLA5_9BACT</name>
<keyword evidence="3" id="KW-0597">Phosphoprotein</keyword>
<dbReference type="Pfam" id="PF00512">
    <property type="entry name" value="HisKA"/>
    <property type="match status" value="1"/>
</dbReference>
<dbReference type="SMART" id="SM00086">
    <property type="entry name" value="PAC"/>
    <property type="match status" value="2"/>
</dbReference>
<evidence type="ECO:0000256" key="5">
    <source>
        <dbReference type="ARBA" id="ARBA00022777"/>
    </source>
</evidence>
<dbReference type="SMART" id="SM00091">
    <property type="entry name" value="PAS"/>
    <property type="match status" value="2"/>
</dbReference>
<dbReference type="EC" id="2.7.13.3" evidence="2"/>
<reference evidence="10 11" key="1">
    <citation type="submission" date="2021-04" db="EMBL/GenBank/DDBJ databases">
        <authorList>
            <person name="Ivanova A."/>
        </authorList>
    </citation>
    <scope>NUCLEOTIDE SEQUENCE [LARGE SCALE GENOMIC DNA]</scope>
    <source>
        <strain evidence="10 11">G18</strain>
    </source>
</reference>
<dbReference type="InterPro" id="IPR001610">
    <property type="entry name" value="PAC"/>
</dbReference>
<comment type="caution">
    <text evidence="10">The sequence shown here is derived from an EMBL/GenBank/DDBJ whole genome shotgun (WGS) entry which is preliminary data.</text>
</comment>
<dbReference type="PANTHER" id="PTHR43047">
    <property type="entry name" value="TWO-COMPONENT HISTIDINE PROTEIN KINASE"/>
    <property type="match status" value="1"/>
</dbReference>
<dbReference type="InterPro" id="IPR004358">
    <property type="entry name" value="Sig_transdc_His_kin-like_C"/>
</dbReference>
<dbReference type="SUPFAM" id="SSF55874">
    <property type="entry name" value="ATPase domain of HSP90 chaperone/DNA topoisomerase II/histidine kinase"/>
    <property type="match status" value="1"/>
</dbReference>
<evidence type="ECO:0000313" key="11">
    <source>
        <dbReference type="Proteomes" id="UP000676565"/>
    </source>
</evidence>
<evidence type="ECO:0000313" key="10">
    <source>
        <dbReference type="EMBL" id="MBP3954095.1"/>
    </source>
</evidence>
<dbReference type="InterPro" id="IPR000700">
    <property type="entry name" value="PAS-assoc_C"/>
</dbReference>
<dbReference type="EMBL" id="JAGKQQ010000001">
    <property type="protein sequence ID" value="MBP3954095.1"/>
    <property type="molecule type" value="Genomic_DNA"/>
</dbReference>
<dbReference type="NCBIfam" id="TIGR00229">
    <property type="entry name" value="sensory_box"/>
    <property type="match status" value="2"/>
</dbReference>
<dbReference type="InterPro" id="IPR036890">
    <property type="entry name" value="HATPase_C_sf"/>
</dbReference>
<dbReference type="RefSeq" id="WP_210652231.1">
    <property type="nucleotide sequence ID" value="NZ_JAGKQQ010000001.1"/>
</dbReference>
<evidence type="ECO:0000256" key="1">
    <source>
        <dbReference type="ARBA" id="ARBA00000085"/>
    </source>
</evidence>
<dbReference type="PROSITE" id="PS50109">
    <property type="entry name" value="HIS_KIN"/>
    <property type="match status" value="1"/>
</dbReference>
<dbReference type="Pfam" id="PF02518">
    <property type="entry name" value="HATPase_c"/>
    <property type="match status" value="1"/>
</dbReference>
<dbReference type="SUPFAM" id="SSF55785">
    <property type="entry name" value="PYP-like sensor domain (PAS domain)"/>
    <property type="match status" value="2"/>
</dbReference>
<dbReference type="Pfam" id="PF13426">
    <property type="entry name" value="PAS_9"/>
    <property type="match status" value="2"/>
</dbReference>
<feature type="domain" description="PAS" evidence="8">
    <location>
        <begin position="23"/>
        <end position="76"/>
    </location>
</feature>
<evidence type="ECO:0000259" key="7">
    <source>
        <dbReference type="PROSITE" id="PS50109"/>
    </source>
</evidence>
<dbReference type="CDD" id="cd16922">
    <property type="entry name" value="HATPase_EvgS-ArcB-TorS-like"/>
    <property type="match status" value="1"/>
</dbReference>
<proteinExistence type="predicted"/>
<dbReference type="Gene3D" id="3.30.450.20">
    <property type="entry name" value="PAS domain"/>
    <property type="match status" value="2"/>
</dbReference>
<sequence>MLPPPDPASPGAIPRSALDRALAEGNFRGLLEAAPDAFLLVDEGGHIALVNTQTERLFGYTRNELLGQPVEVLVPERFRANHPALRTGYVREPRVRSMGEGRELYGLRKDGSEFPVEISLSPLSTGAERYVISAVRDVTQRKKAEAKFRGLLESAPDAMVIVNRTGEIVLVNTQTERLFGYAREDLLGQLIEVLVPERYRANHPAFREGFFSAPRVRPMGAGIDLHGLRKDGSEFPVEISLSPLETEEGVLVSSSIRDITDRKRVERALQEKNVELEKASRAKDNFLATMSHELRTPLNAIIGFTGTLLMRLPGPLTADQEKQLRTVQTSARHLLSLINDLLDLAKIESGKVELHTEALVSQKVVQEVATALRPLAEGKGLRFEVRVPPGELVVRADRRALSQILLNLVNNAIKFTETGTVVLELVRREGADGAPTEFIVTDTGIGIRAEDQAKLFSAFTQVDASGKRRHEGTGLGLHLSGKLAQLLGGTIAVRSEFGRGSTFTFQINGA</sequence>
<dbReference type="InterPro" id="IPR005467">
    <property type="entry name" value="His_kinase_dom"/>
</dbReference>
<keyword evidence="6" id="KW-0175">Coiled coil</keyword>
<dbReference type="Gene3D" id="3.30.565.10">
    <property type="entry name" value="Histidine kinase-like ATPase, C-terminal domain"/>
    <property type="match status" value="1"/>
</dbReference>
<feature type="domain" description="Histidine kinase" evidence="7">
    <location>
        <begin position="289"/>
        <end position="510"/>
    </location>
</feature>
<gene>
    <name evidence="10" type="ORF">J8F10_02135</name>
</gene>
<evidence type="ECO:0000256" key="2">
    <source>
        <dbReference type="ARBA" id="ARBA00012438"/>
    </source>
</evidence>
<dbReference type="Proteomes" id="UP000676565">
    <property type="component" value="Unassembled WGS sequence"/>
</dbReference>
<evidence type="ECO:0000259" key="9">
    <source>
        <dbReference type="PROSITE" id="PS50113"/>
    </source>
</evidence>
<dbReference type="SMART" id="SM00387">
    <property type="entry name" value="HATPase_c"/>
    <property type="match status" value="1"/>
</dbReference>